<evidence type="ECO:0000313" key="5">
    <source>
        <dbReference type="Proteomes" id="UP000622552"/>
    </source>
</evidence>
<dbReference type="GO" id="GO:0004252">
    <property type="term" value="F:serine-type endopeptidase activity"/>
    <property type="evidence" value="ECO:0007669"/>
    <property type="project" value="InterPro"/>
</dbReference>
<organism evidence="4 5">
    <name type="scientific">Longispora fulva</name>
    <dbReference type="NCBI Taxonomy" id="619741"/>
    <lineage>
        <taxon>Bacteria</taxon>
        <taxon>Bacillati</taxon>
        <taxon>Actinomycetota</taxon>
        <taxon>Actinomycetes</taxon>
        <taxon>Micromonosporales</taxon>
        <taxon>Micromonosporaceae</taxon>
        <taxon>Longispora</taxon>
    </lineage>
</organism>
<keyword evidence="2" id="KW-0812">Transmembrane</keyword>
<keyword evidence="4" id="KW-0645">Protease</keyword>
<dbReference type="GO" id="GO:0006508">
    <property type="term" value="P:proteolysis"/>
    <property type="evidence" value="ECO:0007669"/>
    <property type="project" value="UniProtKB-KW"/>
</dbReference>
<dbReference type="Gene3D" id="2.40.10.10">
    <property type="entry name" value="Trypsin-like serine proteases"/>
    <property type="match status" value="2"/>
</dbReference>
<evidence type="ECO:0000313" key="4">
    <source>
        <dbReference type="EMBL" id="MBG6139145.1"/>
    </source>
</evidence>
<proteinExistence type="predicted"/>
<dbReference type="InterPro" id="IPR009003">
    <property type="entry name" value="Peptidase_S1_PA"/>
</dbReference>
<keyword evidence="5" id="KW-1185">Reference proteome</keyword>
<feature type="signal peptide" evidence="3">
    <location>
        <begin position="1"/>
        <end position="24"/>
    </location>
</feature>
<protein>
    <submittedName>
        <fullName evidence="4">S1-C subfamily serine protease</fullName>
    </submittedName>
</protein>
<comment type="caution">
    <text evidence="4">The sequence shown here is derived from an EMBL/GenBank/DDBJ whole genome shotgun (WGS) entry which is preliminary data.</text>
</comment>
<evidence type="ECO:0000256" key="2">
    <source>
        <dbReference type="SAM" id="Phobius"/>
    </source>
</evidence>
<dbReference type="InterPro" id="IPR043504">
    <property type="entry name" value="Peptidase_S1_PA_chymotrypsin"/>
</dbReference>
<feature type="chain" id="PRO_5035311164" evidence="3">
    <location>
        <begin position="25"/>
        <end position="506"/>
    </location>
</feature>
<dbReference type="PANTHER" id="PTHR43019:SF23">
    <property type="entry name" value="PROTEASE DO-LIKE 5, CHLOROPLASTIC"/>
    <property type="match status" value="1"/>
</dbReference>
<gene>
    <name evidence="4" type="ORF">IW245_005339</name>
</gene>
<feature type="transmembrane region" description="Helical" evidence="2">
    <location>
        <begin position="359"/>
        <end position="381"/>
    </location>
</feature>
<keyword evidence="2" id="KW-1133">Transmembrane helix</keyword>
<evidence type="ECO:0000256" key="1">
    <source>
        <dbReference type="SAM" id="MobiDB-lite"/>
    </source>
</evidence>
<name>A0A8J7GSH1_9ACTN</name>
<dbReference type="SUPFAM" id="SSF50494">
    <property type="entry name" value="Trypsin-like serine proteases"/>
    <property type="match status" value="1"/>
</dbReference>
<feature type="compositionally biased region" description="Basic and acidic residues" evidence="1">
    <location>
        <begin position="469"/>
        <end position="490"/>
    </location>
</feature>
<sequence length="506" mass="52033">MRRALALIALAGLLVFGGAVPASAAPPSAEERAAAIARPAIVIVEIRWHAWVRDTRTGEVFGGRDGYRIVSSCTGFGVHADGQLVTAGHCVDPGPEGIGRALFGIVAKELAAVGRATDTDKAVAALLDHAVTEGPTKDSPISRQVVVHRGVRIDGGTVDDQLPAEVVHVLPHSQGDVAVLKIERGRLPALEVVDGRDLPVGTPILAIGFPGSADRISDPTLEPSAKDGRISNRRTVAGIPFYEVSAASTGGMSGGPVVDQEGRVVGIVSAAPAGEPQAFNFMAASSLVAGVLRGKEIPHGLSAVDRNYQAGLRQYFAGHNKAAIGYFDAVLAASPQHQQAWEYRRLAGESPGSSAVPNILIAVCALVAVGTGVAAGFLFLLRRTTGGVAVAGGPEVRPGPGSGAWPGVGSAHHVLAEEAPPAQRHEHRDVEQGGDRAPDHVLGLDGAGQQAEPAGVVVPRQVVAQIAEGGHRVEDVGDDLQQHRPADGAERGVGAHGQQEGQAGDR</sequence>
<dbReference type="PANTHER" id="PTHR43019">
    <property type="entry name" value="SERINE ENDOPROTEASE DEGS"/>
    <property type="match status" value="1"/>
</dbReference>
<dbReference type="InterPro" id="IPR018114">
    <property type="entry name" value="TRYPSIN_HIS"/>
</dbReference>
<dbReference type="PROSITE" id="PS00134">
    <property type="entry name" value="TRYPSIN_HIS"/>
    <property type="match status" value="1"/>
</dbReference>
<evidence type="ECO:0000256" key="3">
    <source>
        <dbReference type="SAM" id="SignalP"/>
    </source>
</evidence>
<dbReference type="EMBL" id="JADOUF010000001">
    <property type="protein sequence ID" value="MBG6139145.1"/>
    <property type="molecule type" value="Genomic_DNA"/>
</dbReference>
<dbReference type="AlphaFoldDB" id="A0A8J7GSH1"/>
<reference evidence="4" key="1">
    <citation type="submission" date="2020-11" db="EMBL/GenBank/DDBJ databases">
        <title>Sequencing the genomes of 1000 actinobacteria strains.</title>
        <authorList>
            <person name="Klenk H.-P."/>
        </authorList>
    </citation>
    <scope>NUCLEOTIDE SEQUENCE</scope>
    <source>
        <strain evidence="4">DSM 45356</strain>
    </source>
</reference>
<feature type="region of interest" description="Disordered" evidence="1">
    <location>
        <begin position="469"/>
        <end position="506"/>
    </location>
</feature>
<dbReference type="Proteomes" id="UP000622552">
    <property type="component" value="Unassembled WGS sequence"/>
</dbReference>
<dbReference type="Pfam" id="PF13365">
    <property type="entry name" value="Trypsin_2"/>
    <property type="match status" value="1"/>
</dbReference>
<keyword evidence="3" id="KW-0732">Signal</keyword>
<keyword evidence="2" id="KW-0472">Membrane</keyword>
<accession>A0A8J7GSH1</accession>
<keyword evidence="4" id="KW-0378">Hydrolase</keyword>